<dbReference type="EMBL" id="LT985188">
    <property type="protein sequence ID" value="SPD87960.1"/>
    <property type="molecule type" value="Genomic_DNA"/>
</dbReference>
<proteinExistence type="predicted"/>
<organism evidence="1 2">
    <name type="scientific">Micropruina glycogenica</name>
    <dbReference type="NCBI Taxonomy" id="75385"/>
    <lineage>
        <taxon>Bacteria</taxon>
        <taxon>Bacillati</taxon>
        <taxon>Actinomycetota</taxon>
        <taxon>Actinomycetes</taxon>
        <taxon>Propionibacteriales</taxon>
        <taxon>Nocardioidaceae</taxon>
        <taxon>Micropruina</taxon>
    </lineage>
</organism>
<sequence>MNLLDVLAARGFWPSTFDDWLRIDAAEANRGASHDRERMKIEAWHELLDLVQRERPGGPLPPD</sequence>
<evidence type="ECO:0000313" key="2">
    <source>
        <dbReference type="Proteomes" id="UP000238164"/>
    </source>
</evidence>
<reference evidence="1 2" key="1">
    <citation type="submission" date="2018-02" db="EMBL/GenBank/DDBJ databases">
        <authorList>
            <person name="Cohen D.B."/>
            <person name="Kent A.D."/>
        </authorList>
    </citation>
    <scope>NUCLEOTIDE SEQUENCE [LARGE SCALE GENOMIC DNA]</scope>
    <source>
        <strain evidence="1">1</strain>
    </source>
</reference>
<gene>
    <name evidence="1" type="ORF">MPLG2_2930</name>
</gene>
<keyword evidence="2" id="KW-1185">Reference proteome</keyword>
<evidence type="ECO:0000313" key="1">
    <source>
        <dbReference type="EMBL" id="SPD87960.1"/>
    </source>
</evidence>
<name>A0A2N9JIS7_9ACTN</name>
<dbReference type="Gene3D" id="3.40.50.720">
    <property type="entry name" value="NAD(P)-binding Rossmann-like Domain"/>
    <property type="match status" value="1"/>
</dbReference>
<protein>
    <submittedName>
        <fullName evidence="1">Uncharacterized protein</fullName>
    </submittedName>
</protein>
<dbReference type="KEGG" id="mgg:MPLG2_2930"/>
<accession>A0A2N9JIS7</accession>
<dbReference type="Proteomes" id="UP000238164">
    <property type="component" value="Chromosome 1"/>
</dbReference>
<dbReference type="AlphaFoldDB" id="A0A2N9JIS7"/>